<comment type="caution">
    <text evidence="5">The sequence shown here is derived from an EMBL/GenBank/DDBJ whole genome shotgun (WGS) entry which is preliminary data.</text>
</comment>
<gene>
    <name evidence="4" type="primary">rpsK</name>
    <name evidence="5" type="ORF">COT67_02180</name>
</gene>
<evidence type="ECO:0000256" key="3">
    <source>
        <dbReference type="ARBA" id="ARBA00023274"/>
    </source>
</evidence>
<dbReference type="GO" id="GO:0003735">
    <property type="term" value="F:structural constituent of ribosome"/>
    <property type="evidence" value="ECO:0007669"/>
    <property type="project" value="InterPro"/>
</dbReference>
<proteinExistence type="inferred from homology"/>
<keyword evidence="2 4" id="KW-0689">Ribosomal protein</keyword>
<dbReference type="SUPFAM" id="SSF53137">
    <property type="entry name" value="Translational machinery components"/>
    <property type="match status" value="1"/>
</dbReference>
<organism evidence="5 6">
    <name type="scientific">Candidatus Tagabacteria bacterium CG09_land_8_20_14_0_10_41_14</name>
    <dbReference type="NCBI Taxonomy" id="1975021"/>
    <lineage>
        <taxon>Bacteria</taxon>
        <taxon>Candidatus Tagaibacteriota</taxon>
    </lineage>
</organism>
<dbReference type="InterPro" id="IPR001971">
    <property type="entry name" value="Ribosomal_uS11"/>
</dbReference>
<evidence type="ECO:0000313" key="6">
    <source>
        <dbReference type="Proteomes" id="UP000230353"/>
    </source>
</evidence>
<evidence type="ECO:0000256" key="4">
    <source>
        <dbReference type="HAMAP-Rule" id="MF_01310"/>
    </source>
</evidence>
<evidence type="ECO:0000313" key="5">
    <source>
        <dbReference type="EMBL" id="PIS13355.1"/>
    </source>
</evidence>
<name>A0A2H0WLA5_9BACT</name>
<dbReference type="PANTHER" id="PTHR11759">
    <property type="entry name" value="40S RIBOSOMAL PROTEIN S14/30S RIBOSOMAL PROTEIN S11"/>
    <property type="match status" value="1"/>
</dbReference>
<dbReference type="Gene3D" id="3.30.420.80">
    <property type="entry name" value="Ribosomal protein S11"/>
    <property type="match status" value="1"/>
</dbReference>
<dbReference type="NCBIfam" id="NF003698">
    <property type="entry name" value="PRK05309.1"/>
    <property type="match status" value="1"/>
</dbReference>
<dbReference type="GO" id="GO:0019843">
    <property type="term" value="F:rRNA binding"/>
    <property type="evidence" value="ECO:0007669"/>
    <property type="project" value="UniProtKB-UniRule"/>
</dbReference>
<keyword evidence="3 4" id="KW-0687">Ribonucleoprotein</keyword>
<evidence type="ECO:0000256" key="1">
    <source>
        <dbReference type="ARBA" id="ARBA00006194"/>
    </source>
</evidence>
<dbReference type="PIRSF" id="PIRSF002131">
    <property type="entry name" value="Ribosomal_S11"/>
    <property type="match status" value="1"/>
</dbReference>
<evidence type="ECO:0000256" key="2">
    <source>
        <dbReference type="ARBA" id="ARBA00022980"/>
    </source>
</evidence>
<dbReference type="Pfam" id="PF00411">
    <property type="entry name" value="Ribosomal_S11"/>
    <property type="match status" value="1"/>
</dbReference>
<accession>A0A2H0WLA5</accession>
<dbReference type="GO" id="GO:0005840">
    <property type="term" value="C:ribosome"/>
    <property type="evidence" value="ECO:0007669"/>
    <property type="project" value="UniProtKB-KW"/>
</dbReference>
<dbReference type="Proteomes" id="UP000230353">
    <property type="component" value="Unassembled WGS sequence"/>
</dbReference>
<reference evidence="6" key="1">
    <citation type="submission" date="2017-09" db="EMBL/GenBank/DDBJ databases">
        <title>Depth-based differentiation of microbial function through sediment-hosted aquifers and enrichment of novel symbionts in the deep terrestrial subsurface.</title>
        <authorList>
            <person name="Probst A.J."/>
            <person name="Ladd B."/>
            <person name="Jarett J.K."/>
            <person name="Geller-Mcgrath D.E."/>
            <person name="Sieber C.M.K."/>
            <person name="Emerson J.B."/>
            <person name="Anantharaman K."/>
            <person name="Thomas B.C."/>
            <person name="Malmstrom R."/>
            <person name="Stieglmeier M."/>
            <person name="Klingl A."/>
            <person name="Woyke T."/>
            <person name="Ryan C.M."/>
            <person name="Banfield J.F."/>
        </authorList>
    </citation>
    <scope>NUCLEOTIDE SEQUENCE [LARGE SCALE GENOMIC DNA]</scope>
</reference>
<dbReference type="GO" id="GO:1990904">
    <property type="term" value="C:ribonucleoprotein complex"/>
    <property type="evidence" value="ECO:0007669"/>
    <property type="project" value="UniProtKB-KW"/>
</dbReference>
<comment type="subunit">
    <text evidence="4">Part of the 30S ribosomal subunit. Interacts with proteins S7 and S18. Binds to IF-3.</text>
</comment>
<comment type="function">
    <text evidence="4">Located on the platform of the 30S subunit, it bridges several disparate RNA helices of the 16S rRNA. Forms part of the Shine-Dalgarno cleft in the 70S ribosome.</text>
</comment>
<protein>
    <recommendedName>
        <fullName evidence="4">Small ribosomal subunit protein uS11</fullName>
    </recommendedName>
</protein>
<keyword evidence="4" id="KW-0699">rRNA-binding</keyword>
<dbReference type="GO" id="GO:0006412">
    <property type="term" value="P:translation"/>
    <property type="evidence" value="ECO:0007669"/>
    <property type="project" value="UniProtKB-UniRule"/>
</dbReference>
<comment type="similarity">
    <text evidence="1 4">Belongs to the universal ribosomal protein uS11 family.</text>
</comment>
<dbReference type="InterPro" id="IPR036967">
    <property type="entry name" value="Ribosomal_uS11_sf"/>
</dbReference>
<keyword evidence="4" id="KW-0694">RNA-binding</keyword>
<dbReference type="HAMAP" id="MF_01310">
    <property type="entry name" value="Ribosomal_uS11"/>
    <property type="match status" value="1"/>
</dbReference>
<dbReference type="AlphaFoldDB" id="A0A2H0WLA5"/>
<dbReference type="EMBL" id="PEZL01000032">
    <property type="protein sequence ID" value="PIS13355.1"/>
    <property type="molecule type" value="Genomic_DNA"/>
</dbReference>
<sequence length="144" mass="15593">MGKKRIVKEKGGGLSPEMKNRALSRIPKKKLSSGIIFIRATYNNTRIAFTDPKGNVIMWSSSGNLGFKGAKKATPFAASKVAELITDKAKAIGVRELDIQIKGVGGGRESALRSIGSKNFIINSIKDTTPVPYNGPRPKKPRRV</sequence>